<evidence type="ECO:0000259" key="2">
    <source>
        <dbReference type="Pfam" id="PF00561"/>
    </source>
</evidence>
<dbReference type="Gene3D" id="1.20.1290.10">
    <property type="entry name" value="AhpD-like"/>
    <property type="match status" value="1"/>
</dbReference>
<evidence type="ECO:0000313" key="4">
    <source>
        <dbReference type="EMBL" id="KAF7419433.1"/>
    </source>
</evidence>
<dbReference type="EMBL" id="JACETU010000010">
    <property type="protein sequence ID" value="KAF7419433.1"/>
    <property type="molecule type" value="Genomic_DNA"/>
</dbReference>
<gene>
    <name evidence="4" type="ORF">PC9H_002023</name>
</gene>
<reference evidence="4" key="1">
    <citation type="submission" date="2019-07" db="EMBL/GenBank/DDBJ databases">
        <authorList>
            <person name="Palmer J.M."/>
        </authorList>
    </citation>
    <scope>NUCLEOTIDE SEQUENCE</scope>
    <source>
        <strain evidence="4">PC9</strain>
    </source>
</reference>
<dbReference type="SUPFAM" id="SSF53474">
    <property type="entry name" value="alpha/beta-Hydrolases"/>
    <property type="match status" value="1"/>
</dbReference>
<dbReference type="Pfam" id="PF02627">
    <property type="entry name" value="CMD"/>
    <property type="match status" value="1"/>
</dbReference>
<dbReference type="RefSeq" id="XP_036626287.1">
    <property type="nucleotide sequence ID" value="XM_036771666.1"/>
</dbReference>
<dbReference type="Gene3D" id="3.40.50.1820">
    <property type="entry name" value="alpha/beta hydrolase"/>
    <property type="match status" value="1"/>
</dbReference>
<dbReference type="SUPFAM" id="SSF69118">
    <property type="entry name" value="AhpD-like"/>
    <property type="match status" value="1"/>
</dbReference>
<proteinExistence type="predicted"/>
<dbReference type="Pfam" id="PF00561">
    <property type="entry name" value="Abhydrolase_1"/>
    <property type="match status" value="1"/>
</dbReference>
<name>A0A8H6ZHU0_PLEOS</name>
<dbReference type="InterPro" id="IPR000073">
    <property type="entry name" value="AB_hydrolase_1"/>
</dbReference>
<dbReference type="GO" id="GO:0051920">
    <property type="term" value="F:peroxiredoxin activity"/>
    <property type="evidence" value="ECO:0007669"/>
    <property type="project" value="InterPro"/>
</dbReference>
<keyword evidence="5" id="KW-1185">Reference proteome</keyword>
<dbReference type="VEuPathDB" id="FungiDB:PC9H_002023"/>
<feature type="domain" description="Carboxymuconolactone decarboxylase-like" evidence="3">
    <location>
        <begin position="43"/>
        <end position="102"/>
    </location>
</feature>
<dbReference type="GeneID" id="59371864"/>
<accession>A0A8H6ZHU0</accession>
<feature type="region of interest" description="Disordered" evidence="1">
    <location>
        <begin position="276"/>
        <end position="300"/>
    </location>
</feature>
<dbReference type="InterPro" id="IPR029058">
    <property type="entry name" value="AB_hydrolase_fold"/>
</dbReference>
<dbReference type="OrthoDB" id="9998495at2759"/>
<dbReference type="AlphaFoldDB" id="A0A8H6ZHU0"/>
<dbReference type="Proteomes" id="UP000623687">
    <property type="component" value="Unassembled WGS sequence"/>
</dbReference>
<evidence type="ECO:0000313" key="5">
    <source>
        <dbReference type="Proteomes" id="UP000623687"/>
    </source>
</evidence>
<dbReference type="PANTHER" id="PTHR34846:SF11">
    <property type="entry name" value="4-CARBOXYMUCONOLACTONE DECARBOXYLASE FAMILY PROTEIN (AFU_ORTHOLOGUE AFUA_6G11590)"/>
    <property type="match status" value="1"/>
</dbReference>
<dbReference type="InterPro" id="IPR029032">
    <property type="entry name" value="AhpD-like"/>
</dbReference>
<organism evidence="4 5">
    <name type="scientific">Pleurotus ostreatus</name>
    <name type="common">Oyster mushroom</name>
    <name type="synonym">White-rot fungus</name>
    <dbReference type="NCBI Taxonomy" id="5322"/>
    <lineage>
        <taxon>Eukaryota</taxon>
        <taxon>Fungi</taxon>
        <taxon>Dikarya</taxon>
        <taxon>Basidiomycota</taxon>
        <taxon>Agaricomycotina</taxon>
        <taxon>Agaricomycetes</taxon>
        <taxon>Agaricomycetidae</taxon>
        <taxon>Agaricales</taxon>
        <taxon>Pleurotineae</taxon>
        <taxon>Pleurotaceae</taxon>
        <taxon>Pleurotus</taxon>
    </lineage>
</organism>
<sequence>MRTSRLVPGRYPPAGTSPIADAIRVRRGARGLTPLDGTLLHVPSVAEGWNSLLGAVRSRGKLPGDVRELMILRVAVWNRAAFEWIQHEPVGRLAGLTTQQLQVIRDTEGLLKQPLADLLKPLHLAALSFADSSTRDVKVPPTVSKKLMQELRQLVVEGDGFDQDNIDAAVQDLYVEASAVVATYNMVSRFLVATDVAGLSDEPLPWPADKQEHQIPIADAPDSKLHVVTHTTNPDAPWIILSNSLITDHSMWNEYLPYLLGPRREHNTFNVITFDQRGHGASDLPPPPSSSTPSSTSPIGPIPRCVTIARLAHDIAHILDALSISKVHAAIGVSQGGAAVLAFGALYPQKVGKIIACDTGPRTAPGNKDAWDERIALAKKDGMTALGAVTSTRWFPIPPEWQSDPTPSNRLLYKQWARDRAIAMIKKTPLTGFEAGAQALQDYDLIAPPEDPTNENYIGKSIKECTVPTLLVAGSLDGGGKVPQGMKELADSWPAAQFVEVEGAGHLPMVDAAAAFWHVTGGFL</sequence>
<evidence type="ECO:0000256" key="1">
    <source>
        <dbReference type="SAM" id="MobiDB-lite"/>
    </source>
</evidence>
<comment type="caution">
    <text evidence="4">The sequence shown here is derived from an EMBL/GenBank/DDBJ whole genome shotgun (WGS) entry which is preliminary data.</text>
</comment>
<dbReference type="PANTHER" id="PTHR34846">
    <property type="entry name" value="4-CARBOXYMUCONOLACTONE DECARBOXYLASE FAMILY PROTEIN (AFU_ORTHOLOGUE AFUA_6G11590)"/>
    <property type="match status" value="1"/>
</dbReference>
<evidence type="ECO:0000259" key="3">
    <source>
        <dbReference type="Pfam" id="PF02627"/>
    </source>
</evidence>
<dbReference type="InterPro" id="IPR003779">
    <property type="entry name" value="CMD-like"/>
</dbReference>
<protein>
    <submittedName>
        <fullName evidence="4">Uncharacterized protein</fullName>
    </submittedName>
</protein>
<feature type="domain" description="AB hydrolase-1" evidence="2">
    <location>
        <begin position="237"/>
        <end position="511"/>
    </location>
</feature>